<comment type="caution">
    <text evidence="1">The sequence shown here is derived from an EMBL/GenBank/DDBJ whole genome shotgun (WGS) entry which is preliminary data.</text>
</comment>
<name>A0A943D8R2_9FIRM</name>
<evidence type="ECO:0000313" key="1">
    <source>
        <dbReference type="EMBL" id="MBS5332170.1"/>
    </source>
</evidence>
<protein>
    <submittedName>
        <fullName evidence="1">Uncharacterized protein</fullName>
    </submittedName>
</protein>
<dbReference type="Proteomes" id="UP000759273">
    <property type="component" value="Unassembled WGS sequence"/>
</dbReference>
<organism evidence="1 2">
    <name type="scientific">Subdoligranulum variabile</name>
    <dbReference type="NCBI Taxonomy" id="214851"/>
    <lineage>
        <taxon>Bacteria</taxon>
        <taxon>Bacillati</taxon>
        <taxon>Bacillota</taxon>
        <taxon>Clostridia</taxon>
        <taxon>Eubacteriales</taxon>
        <taxon>Oscillospiraceae</taxon>
        <taxon>Subdoligranulum</taxon>
    </lineage>
</organism>
<reference evidence="1" key="1">
    <citation type="submission" date="2021-02" db="EMBL/GenBank/DDBJ databases">
        <title>Infant gut strain persistence is associated with maternal origin, phylogeny, and functional potential including surface adhesion and iron acquisition.</title>
        <authorList>
            <person name="Lou Y.C."/>
        </authorList>
    </citation>
    <scope>NUCLEOTIDE SEQUENCE</scope>
    <source>
        <strain evidence="1">L3_101_000M1_dasL3_101_000M1_concoct_87</strain>
    </source>
</reference>
<gene>
    <name evidence="1" type="ORF">KHY36_06530</name>
</gene>
<proteinExistence type="predicted"/>
<dbReference type="EMBL" id="JAGZGG010000012">
    <property type="protein sequence ID" value="MBS5332170.1"/>
    <property type="molecule type" value="Genomic_DNA"/>
</dbReference>
<sequence>MDYVQEARKIITDYFTAMKPSEQLLKEAADELHQGHITEAYAKELADHAANEQHTLRNNAWSQLEALLRKFALAAGLADAPNGDALQGGDYKLLADNFPMSAEEFAVLCERNKNNPTLLRKAMEYGNKNGGLAPYAKKYYRSAHDRVQLFKTLVQRCGAVLDAEPTSPTRGDAYWNMIARDVEPWATL</sequence>
<dbReference type="AlphaFoldDB" id="A0A943D8R2"/>
<accession>A0A943D8R2</accession>
<evidence type="ECO:0000313" key="2">
    <source>
        <dbReference type="Proteomes" id="UP000759273"/>
    </source>
</evidence>